<dbReference type="VEuPathDB" id="GiardiaDB:GL50803_0021116"/>
<dbReference type="eggNOG" id="KOG0666">
    <property type="taxonomic scope" value="Eukaryota"/>
</dbReference>
<evidence type="ECO:0000256" key="2">
    <source>
        <dbReference type="ARBA" id="ARBA00022840"/>
    </source>
</evidence>
<keyword evidence="3" id="KW-0732">Signal</keyword>
<dbReference type="InterPro" id="IPR050108">
    <property type="entry name" value="CDK"/>
</dbReference>
<keyword evidence="5" id="KW-0418">Kinase</keyword>
<feature type="chain" id="PRO_5004751917" evidence="3">
    <location>
        <begin position="18"/>
        <end position="623"/>
    </location>
</feature>
<reference evidence="6" key="1">
    <citation type="submission" date="2012-02" db="EMBL/GenBank/DDBJ databases">
        <title>Genome sequencing of Giardia lamblia Genotypes A2 and B isolates (DH and GS) and comparative analysis with the genomes of Genotypes A1 and E (WB and Pig).</title>
        <authorList>
            <person name="Adam R."/>
            <person name="Dahlstrom E."/>
            <person name="Martens C."/>
            <person name="Bruno D."/>
            <person name="Barbian K."/>
            <person name="Porcella S.F."/>
            <person name="Nash T."/>
        </authorList>
    </citation>
    <scope>NUCLEOTIDE SEQUENCE</scope>
    <source>
        <strain evidence="6">GS</strain>
    </source>
</reference>
<name>V6TU06_GIAIN</name>
<dbReference type="GO" id="GO:0005634">
    <property type="term" value="C:nucleus"/>
    <property type="evidence" value="ECO:0007669"/>
    <property type="project" value="TreeGrafter"/>
</dbReference>
<dbReference type="AlphaFoldDB" id="V6TU06"/>
<evidence type="ECO:0000259" key="4">
    <source>
        <dbReference type="PROSITE" id="PS50011"/>
    </source>
</evidence>
<reference evidence="5 6" key="2">
    <citation type="journal article" date="2013" name="Genome Biol. Evol.">
        <title>Genome sequencing of Giardia lamblia genotypes A2 and B isolates (DH and GS) and comparative analysis with the genomes of genotypes A1 and E (WB and Pig).</title>
        <authorList>
            <person name="Adam R.D."/>
            <person name="Dahlstrom E.W."/>
            <person name="Martens C.A."/>
            <person name="Bruno D.P."/>
            <person name="Barbian K.D."/>
            <person name="Ricklefs S.M."/>
            <person name="Hernandez M.M."/>
            <person name="Narla N.P."/>
            <person name="Patel R.B."/>
            <person name="Porcella S.F."/>
            <person name="Nash T.E."/>
        </authorList>
    </citation>
    <scope>NUCLEOTIDE SEQUENCE [LARGE SCALE GENOMIC DNA]</scope>
    <source>
        <strain evidence="5 6">GS</strain>
    </source>
</reference>
<dbReference type="PANTHER" id="PTHR24056">
    <property type="entry name" value="CELL DIVISION PROTEIN KINASE"/>
    <property type="match status" value="1"/>
</dbReference>
<keyword evidence="5" id="KW-0808">Transferase</keyword>
<evidence type="ECO:0000313" key="5">
    <source>
        <dbReference type="EMBL" id="ESU41832.1"/>
    </source>
</evidence>
<dbReference type="VEuPathDB" id="GiardiaDB:QR46_3271"/>
<dbReference type="VEuPathDB" id="GiardiaDB:DHA2_21116"/>
<keyword evidence="1" id="KW-0547">Nucleotide-binding</keyword>
<organism evidence="5 6">
    <name type="scientific">Giardia intestinalis</name>
    <name type="common">Giardia lamblia</name>
    <dbReference type="NCBI Taxonomy" id="5741"/>
    <lineage>
        <taxon>Eukaryota</taxon>
        <taxon>Metamonada</taxon>
        <taxon>Diplomonadida</taxon>
        <taxon>Hexamitidae</taxon>
        <taxon>Giardiinae</taxon>
        <taxon>Giardia</taxon>
    </lineage>
</organism>
<dbReference type="Gene3D" id="1.10.510.10">
    <property type="entry name" value="Transferase(Phosphotransferase) domain 1"/>
    <property type="match status" value="1"/>
</dbReference>
<dbReference type="EMBL" id="AHHH01000108">
    <property type="protein sequence ID" value="ESU41832.1"/>
    <property type="molecule type" value="Genomic_DNA"/>
</dbReference>
<dbReference type="InterPro" id="IPR000719">
    <property type="entry name" value="Prot_kinase_dom"/>
</dbReference>
<evidence type="ECO:0000256" key="3">
    <source>
        <dbReference type="SAM" id="SignalP"/>
    </source>
</evidence>
<comment type="caution">
    <text evidence="5">The sequence shown here is derived from an EMBL/GenBank/DDBJ whole genome shotgun (WGS) entry which is preliminary data.</text>
</comment>
<protein>
    <submittedName>
        <fullName evidence="5">Serine/threonine protein kinase</fullName>
    </submittedName>
</protein>
<dbReference type="SUPFAM" id="SSF56112">
    <property type="entry name" value="Protein kinase-like (PK-like)"/>
    <property type="match status" value="1"/>
</dbReference>
<dbReference type="InterPro" id="IPR011009">
    <property type="entry name" value="Kinase-like_dom_sf"/>
</dbReference>
<dbReference type="Pfam" id="PF00069">
    <property type="entry name" value="Pkinase"/>
    <property type="match status" value="1"/>
</dbReference>
<dbReference type="PANTHER" id="PTHR24056:SF400">
    <property type="entry name" value="KINASE, PUTATIVE-RELATED"/>
    <property type="match status" value="1"/>
</dbReference>
<accession>V6TU06</accession>
<dbReference type="SMART" id="SM00220">
    <property type="entry name" value="S_TKc"/>
    <property type="match status" value="1"/>
</dbReference>
<dbReference type="GO" id="GO:0004674">
    <property type="term" value="F:protein serine/threonine kinase activity"/>
    <property type="evidence" value="ECO:0007669"/>
    <property type="project" value="UniProtKB-KW"/>
</dbReference>
<dbReference type="Proteomes" id="UP000018040">
    <property type="component" value="Unassembled WGS sequence"/>
</dbReference>
<proteinExistence type="predicted"/>
<keyword evidence="5" id="KW-0723">Serine/threonine-protein kinase</keyword>
<dbReference type="PROSITE" id="PS50011">
    <property type="entry name" value="PROTEIN_KINASE_DOM"/>
    <property type="match status" value="1"/>
</dbReference>
<feature type="domain" description="Protein kinase" evidence="4">
    <location>
        <begin position="27"/>
        <end position="552"/>
    </location>
</feature>
<evidence type="ECO:0000313" key="6">
    <source>
        <dbReference type="Proteomes" id="UP000018040"/>
    </source>
</evidence>
<keyword evidence="2" id="KW-0067">ATP-binding</keyword>
<dbReference type="OrthoDB" id="4062651at2759"/>
<feature type="signal peptide" evidence="3">
    <location>
        <begin position="1"/>
        <end position="17"/>
    </location>
</feature>
<dbReference type="GO" id="GO:0005524">
    <property type="term" value="F:ATP binding"/>
    <property type="evidence" value="ECO:0007669"/>
    <property type="project" value="UniProtKB-KW"/>
</dbReference>
<gene>
    <name evidence="5" type="ORF">GSB_21116</name>
</gene>
<evidence type="ECO:0000256" key="1">
    <source>
        <dbReference type="ARBA" id="ARBA00022741"/>
    </source>
</evidence>
<dbReference type="VEuPathDB" id="GiardiaDB:GL50581_1608"/>
<sequence>MDLPFLVSVFSFVTTLGLLQMQTDKYVISTTVKGSGSYGCVLEGHLKSDPAVKLAFKFLRVLHGQGLLPHTQTRDIMALVSLEKIMAERPDLGGGDIFVDFPIIPLLDIINGSDVQLLDPNPPIDYVPYSLILVFPFCPCDLHSFLHSGNLINYTWGRFLHLCFLLVRSVAILHSVGWSHRDIKPSNALVSGDGQLLLCDFGMARCEIPFFGRFGHKGCYNHSTKRYLRNKMTDVGSINCKVPTIPQLELLNGNTAICGTVWWRAPEQCFGLNKHYSGFVGDSWSLACSICDLIFDVPLFKTVYHDDLRATGEVLALINYLNPLVNCTKYHVGFLDTSKHQMRAELFNVYKQTIRALNSDDLIEKLFALRSKNDRLRCIDDDDTSSPSRYSQDRDPSIRARSLSLTVVHEKNKSERAKAIRQTLGPLVAERTPDGINSISESIRLARLVMRNLLLLGGKYWRKKIYYTTSIYSIREILFLSLLIRFASTTGLETLRAPSVQLGHYKDLLILLELNEDIIVEMRTLAALIEKMLNIDPDGRTLPTIVMNSPIFKALLGSTGLDISNLKDNKRSVQLEKYRFLQNLRRLVSFDMSHLSTVSIITIIEKLSVPILQNFIWDYCSVE</sequence>